<dbReference type="GO" id="GO:0009007">
    <property type="term" value="F:site-specific DNA-methyltransferase (adenine-specific) activity"/>
    <property type="evidence" value="ECO:0007669"/>
    <property type="project" value="UniProtKB-EC"/>
</dbReference>
<evidence type="ECO:0000313" key="7">
    <source>
        <dbReference type="EMBL" id="PIR91299.1"/>
    </source>
</evidence>
<dbReference type="SUPFAM" id="SSF53335">
    <property type="entry name" value="S-adenosyl-L-methionine-dependent methyltransferases"/>
    <property type="match status" value="1"/>
</dbReference>
<name>A0A2H0UYL4_9BACT</name>
<dbReference type="EC" id="2.1.1.72" evidence="1"/>
<reference evidence="8" key="1">
    <citation type="submission" date="2017-09" db="EMBL/GenBank/DDBJ databases">
        <title>Depth-based differentiation of microbial function through sediment-hosted aquifers and enrichment of novel symbionts in the deep terrestrial subsurface.</title>
        <authorList>
            <person name="Probst A.J."/>
            <person name="Ladd B."/>
            <person name="Jarett J.K."/>
            <person name="Geller-Mcgrath D.E."/>
            <person name="Sieber C.M.K."/>
            <person name="Emerson J.B."/>
            <person name="Anantharaman K."/>
            <person name="Thomas B.C."/>
            <person name="Malmstrom R."/>
            <person name="Stieglmeier M."/>
            <person name="Klingl A."/>
            <person name="Woyke T."/>
            <person name="Ryan C.M."/>
            <person name="Banfield J.F."/>
        </authorList>
    </citation>
    <scope>NUCLEOTIDE SEQUENCE [LARGE SCALE GENOMIC DNA]</scope>
</reference>
<protein>
    <recommendedName>
        <fullName evidence="1">site-specific DNA-methyltransferase (adenine-specific)</fullName>
        <ecNumber evidence="1">2.1.1.72</ecNumber>
    </recommendedName>
</protein>
<dbReference type="InterPro" id="IPR002052">
    <property type="entry name" value="DNA_methylase_N6_adenine_CS"/>
</dbReference>
<evidence type="ECO:0000256" key="1">
    <source>
        <dbReference type="ARBA" id="ARBA00011900"/>
    </source>
</evidence>
<dbReference type="InterPro" id="IPR011639">
    <property type="entry name" value="MethylTrfase_TaqI-like_dom"/>
</dbReference>
<sequence length="1192" mass="137088">MNLRELKTEQDLKKIIVEEMGYGSAVSSGLELSLSPEIAGKILEKKVLASHSGFEVVFVKLKFIYDNTVWKRDALMRGTERIFINAIPKHERDTKLFVFCSEDGEFWHFVNTQSSGSRLELRRFSITPLNRNYLRTTHDRLALLKVSYSDTTQTLIGKMKSAFDVEAVTMDFFRIFAEKFLELVDIIKKSRTKYSYEKKDILDVAQIILNRVIFLKFIEQKSWLDNNKDYLYDKFQPYFENENSYWLEIITPLFDLLSDPARNKKYPDLGDIPFLNGGLFGAEPKDLFLIFIPNSFFHNLFDNLLNRFNFTIEESSPSSVEVAVDPEMLGRIFEELVLRMEKVMEKGEAEFERELRRATGSYYTPRVAVFYMCREAIARQLAAQSGVGIVKTKKLIDLAVDELSDHGQIEEMFLSTTECQSLSRVAENISICDPAVGSGAFLLSALQILVGVRRFLSLKIGEVAANQANFNYTLKEDIIKKNLVGVDILRQAVHLCELRLWLSLAVDYEREAGKLIPTLPNLTYKVFRGDSIVDHLAGQPLEGFRYFRDFQASEGTIQKLNKIKTLKDRYFHETDENKKQKTRQDIAKERLMLAVEILEREAPSKISQADLFEGGKFDSKKAEAKFQSDSRHNLIASLKRQLAVKKYDTHQDKLSFVWLADLVEYFADHGRGGFDIVLGNPPYGVKNETMEKGKERYGLGSKDSYGVFMAMALQDLLKTGGILSFITSDTWQTIKTHKPLRRFILDNAKVFNLIMMPSWLFGATVNTSILIAEKSERGQRRQEAVSGKVVDDFTKEREENTLVVCDFTRAEKNTSELDEYLYSLDEPKKISTPKKAVYQYQQSLIETNSNIPFFVGSPKLFALMNDTTAKTIEKEVGNKEKKKVRVRQIELNGKIVELVRFGDIAEVKQGLATGDNDNYLFQNPDARGSYRSVNDYLEFLLTEDDLRKISGNEKVRMKVIEKGIHKSKTEKPFDPDLWFSGRYIAPHDKGGESDTESGFLPNYWQPIEYFIDWSQQYVKKFKTLTIRERDGVGSDTLAAVIRNPEYYFLSGLTLSHTGMYSPMYRINNPGPFNVGGSCIFTNFNLNQSLGGLCSKLSKYFFKIFINSSVNASEDPIKEVPFCIDLQKQINVLVKKIIRNQKQNPRYDYMSNEQKEIDKLVYEMYGLNKDDIREVETWYARRYPKLARFCDIA</sequence>
<evidence type="ECO:0000256" key="3">
    <source>
        <dbReference type="ARBA" id="ARBA00022679"/>
    </source>
</evidence>
<feature type="domain" description="Type II methyltransferase M.TaqI-like" evidence="6">
    <location>
        <begin position="481"/>
        <end position="754"/>
    </location>
</feature>
<comment type="caution">
    <text evidence="7">The sequence shown here is derived from an EMBL/GenBank/DDBJ whole genome shotgun (WGS) entry which is preliminary data.</text>
</comment>
<dbReference type="GO" id="GO:0003676">
    <property type="term" value="F:nucleic acid binding"/>
    <property type="evidence" value="ECO:0007669"/>
    <property type="project" value="InterPro"/>
</dbReference>
<dbReference type="InterPro" id="IPR029063">
    <property type="entry name" value="SAM-dependent_MTases_sf"/>
</dbReference>
<keyword evidence="3" id="KW-0808">Transferase</keyword>
<dbReference type="Pfam" id="PF07669">
    <property type="entry name" value="Eco57I"/>
    <property type="match status" value="1"/>
</dbReference>
<dbReference type="GO" id="GO:0006304">
    <property type="term" value="P:DNA modification"/>
    <property type="evidence" value="ECO:0007669"/>
    <property type="project" value="InterPro"/>
</dbReference>
<evidence type="ECO:0000313" key="8">
    <source>
        <dbReference type="Proteomes" id="UP000228906"/>
    </source>
</evidence>
<evidence type="ECO:0000256" key="4">
    <source>
        <dbReference type="ARBA" id="ARBA00022691"/>
    </source>
</evidence>
<dbReference type="PROSITE" id="PS00092">
    <property type="entry name" value="N6_MTASE"/>
    <property type="match status" value="1"/>
</dbReference>
<proteinExistence type="predicted"/>
<accession>A0A2H0UYL4</accession>
<keyword evidence="2" id="KW-0489">Methyltransferase</keyword>
<dbReference type="InterPro" id="IPR050953">
    <property type="entry name" value="N4_N6_ade-DNA_methylase"/>
</dbReference>
<dbReference type="GO" id="GO:0032259">
    <property type="term" value="P:methylation"/>
    <property type="evidence" value="ECO:0007669"/>
    <property type="project" value="UniProtKB-KW"/>
</dbReference>
<comment type="catalytic activity">
    <reaction evidence="5">
        <text>a 2'-deoxyadenosine in DNA + S-adenosyl-L-methionine = an N(6)-methyl-2'-deoxyadenosine in DNA + S-adenosyl-L-homocysteine + H(+)</text>
        <dbReference type="Rhea" id="RHEA:15197"/>
        <dbReference type="Rhea" id="RHEA-COMP:12418"/>
        <dbReference type="Rhea" id="RHEA-COMP:12419"/>
        <dbReference type="ChEBI" id="CHEBI:15378"/>
        <dbReference type="ChEBI" id="CHEBI:57856"/>
        <dbReference type="ChEBI" id="CHEBI:59789"/>
        <dbReference type="ChEBI" id="CHEBI:90615"/>
        <dbReference type="ChEBI" id="CHEBI:90616"/>
        <dbReference type="EC" id="2.1.1.72"/>
    </reaction>
</comment>
<dbReference type="Proteomes" id="UP000228906">
    <property type="component" value="Unassembled WGS sequence"/>
</dbReference>
<dbReference type="PRINTS" id="PR00507">
    <property type="entry name" value="N12N6MTFRASE"/>
</dbReference>
<keyword evidence="4" id="KW-0949">S-adenosyl-L-methionine</keyword>
<dbReference type="EMBL" id="PFAV01000043">
    <property type="protein sequence ID" value="PIR91299.1"/>
    <property type="molecule type" value="Genomic_DNA"/>
</dbReference>
<dbReference type="Gene3D" id="3.40.50.150">
    <property type="entry name" value="Vaccinia Virus protein VP39"/>
    <property type="match status" value="1"/>
</dbReference>
<dbReference type="PANTHER" id="PTHR33841">
    <property type="entry name" value="DNA METHYLTRANSFERASE YEEA-RELATED"/>
    <property type="match status" value="1"/>
</dbReference>
<gene>
    <name evidence="7" type="ORF">COU03_02465</name>
</gene>
<organism evidence="7 8">
    <name type="scientific">bacterium (Candidatus Gribaldobacteria) CG10_big_fil_rev_8_21_14_0_10_41_12</name>
    <dbReference type="NCBI Taxonomy" id="2014277"/>
    <lineage>
        <taxon>Bacteria</taxon>
        <taxon>Candidatus Gribaldobacteria</taxon>
    </lineage>
</organism>
<evidence type="ECO:0000256" key="2">
    <source>
        <dbReference type="ARBA" id="ARBA00022603"/>
    </source>
</evidence>
<evidence type="ECO:0000259" key="6">
    <source>
        <dbReference type="Pfam" id="PF07669"/>
    </source>
</evidence>
<dbReference type="PANTHER" id="PTHR33841:SF1">
    <property type="entry name" value="DNA METHYLTRANSFERASE A"/>
    <property type="match status" value="1"/>
</dbReference>
<evidence type="ECO:0000256" key="5">
    <source>
        <dbReference type="ARBA" id="ARBA00047942"/>
    </source>
</evidence>
<dbReference type="AlphaFoldDB" id="A0A2H0UYL4"/>